<keyword evidence="2" id="KW-1185">Reference proteome</keyword>
<protein>
    <submittedName>
        <fullName evidence="1">Uncharacterized protein</fullName>
    </submittedName>
</protein>
<dbReference type="Proteomes" id="UP001058974">
    <property type="component" value="Chromosome 1"/>
</dbReference>
<comment type="caution">
    <text evidence="1">The sequence shown here is derived from an EMBL/GenBank/DDBJ whole genome shotgun (WGS) entry which is preliminary data.</text>
</comment>
<dbReference type="PANTHER" id="PTHR13301">
    <property type="entry name" value="X-BOX TRANSCRIPTION FACTOR-RELATED"/>
    <property type="match status" value="1"/>
</dbReference>
<dbReference type="EMBL" id="JAMSHJ010000001">
    <property type="protein sequence ID" value="KAI5442660.1"/>
    <property type="molecule type" value="Genomic_DNA"/>
</dbReference>
<organism evidence="1 2">
    <name type="scientific">Pisum sativum</name>
    <name type="common">Garden pea</name>
    <name type="synonym">Lathyrus oleraceus</name>
    <dbReference type="NCBI Taxonomy" id="3888"/>
    <lineage>
        <taxon>Eukaryota</taxon>
        <taxon>Viridiplantae</taxon>
        <taxon>Streptophyta</taxon>
        <taxon>Embryophyta</taxon>
        <taxon>Tracheophyta</taxon>
        <taxon>Spermatophyta</taxon>
        <taxon>Magnoliopsida</taxon>
        <taxon>eudicotyledons</taxon>
        <taxon>Gunneridae</taxon>
        <taxon>Pentapetalae</taxon>
        <taxon>rosids</taxon>
        <taxon>fabids</taxon>
        <taxon>Fabales</taxon>
        <taxon>Fabaceae</taxon>
        <taxon>Papilionoideae</taxon>
        <taxon>50 kb inversion clade</taxon>
        <taxon>NPAAA clade</taxon>
        <taxon>Hologalegina</taxon>
        <taxon>IRL clade</taxon>
        <taxon>Fabeae</taxon>
        <taxon>Lathyrus</taxon>
    </lineage>
</organism>
<evidence type="ECO:0000313" key="2">
    <source>
        <dbReference type="Proteomes" id="UP001058974"/>
    </source>
</evidence>
<reference evidence="1 2" key="1">
    <citation type="journal article" date="2022" name="Nat. Genet.">
        <title>Improved pea reference genome and pan-genome highlight genomic features and evolutionary characteristics.</title>
        <authorList>
            <person name="Yang T."/>
            <person name="Liu R."/>
            <person name="Luo Y."/>
            <person name="Hu S."/>
            <person name="Wang D."/>
            <person name="Wang C."/>
            <person name="Pandey M.K."/>
            <person name="Ge S."/>
            <person name="Xu Q."/>
            <person name="Li N."/>
            <person name="Li G."/>
            <person name="Huang Y."/>
            <person name="Saxena R.K."/>
            <person name="Ji Y."/>
            <person name="Li M."/>
            <person name="Yan X."/>
            <person name="He Y."/>
            <person name="Liu Y."/>
            <person name="Wang X."/>
            <person name="Xiang C."/>
            <person name="Varshney R.K."/>
            <person name="Ding H."/>
            <person name="Gao S."/>
            <person name="Zong X."/>
        </authorList>
    </citation>
    <scope>NUCLEOTIDE SEQUENCE [LARGE SCALE GENOMIC DNA]</scope>
    <source>
        <strain evidence="1 2">cv. Zhongwan 6</strain>
    </source>
</reference>
<dbReference type="AlphaFoldDB" id="A0A9D5BFG0"/>
<proteinExistence type="predicted"/>
<sequence>MLVLPSVQPFHEIAYPLWLTSAICEIWFALSWILDQLPKWSPINREIYLDRLAIRYDRDGEPSQSALIDVFVGTENPLKEPPLITANTVLLYSPLITLPTSFKKLLLQNLKKNVASGKLAKAKGLFKLSAAAKKQQLPSQSQNQVNANMIPTEWATLQRCIIRLML</sequence>
<accession>A0A9D5BFG0</accession>
<dbReference type="Gramene" id="Psat01G0162600-T1">
    <property type="protein sequence ID" value="KAI5442660.1"/>
    <property type="gene ID" value="KIW84_011626"/>
</dbReference>
<evidence type="ECO:0000313" key="1">
    <source>
        <dbReference type="EMBL" id="KAI5442660.1"/>
    </source>
</evidence>
<name>A0A9D5BFG0_PEA</name>
<gene>
    <name evidence="1" type="ORF">KIW84_011626</name>
</gene>